<name>A0A0C3NHW3_9PORP</name>
<proteinExistence type="predicted"/>
<reference evidence="1 2" key="1">
    <citation type="submission" date="2014-07" db="EMBL/GenBank/DDBJ databases">
        <title>Porphyromonadaceae bacterium OUH 308042 = ATCC BAA-2681 = DSM 28342 draft genome.</title>
        <authorList>
            <person name="Sydenham T.V."/>
            <person name="Hasman H."/>
            <person name="Justensen U.S."/>
        </authorList>
    </citation>
    <scope>NUCLEOTIDE SEQUENCE [LARGE SCALE GENOMIC DNA]</scope>
    <source>
        <strain evidence="1 2">OUH 308042</strain>
    </source>
</reference>
<gene>
    <name evidence="1" type="ORF">BA92_04490</name>
</gene>
<organism evidence="1 2">
    <name type="scientific">Sanguibacteroides justesenii</name>
    <dbReference type="NCBI Taxonomy" id="1547597"/>
    <lineage>
        <taxon>Bacteria</taxon>
        <taxon>Pseudomonadati</taxon>
        <taxon>Bacteroidota</taxon>
        <taxon>Bacteroidia</taxon>
        <taxon>Bacteroidales</taxon>
        <taxon>Porphyromonadaceae</taxon>
        <taxon>Sanguibacteroides</taxon>
    </lineage>
</organism>
<dbReference type="AlphaFoldDB" id="A0A0C3NHW3"/>
<comment type="caution">
    <text evidence="1">The sequence shown here is derived from an EMBL/GenBank/DDBJ whole genome shotgun (WGS) entry which is preliminary data.</text>
</comment>
<evidence type="ECO:0000313" key="2">
    <source>
        <dbReference type="Proteomes" id="UP000031980"/>
    </source>
</evidence>
<dbReference type="Proteomes" id="UP000031980">
    <property type="component" value="Unassembled WGS sequence"/>
</dbReference>
<protein>
    <submittedName>
        <fullName evidence="1">Uncharacterized protein</fullName>
    </submittedName>
</protein>
<keyword evidence="2" id="KW-1185">Reference proteome</keyword>
<evidence type="ECO:0000313" key="1">
    <source>
        <dbReference type="EMBL" id="KIO45722.1"/>
    </source>
</evidence>
<sequence length="68" mass="8419">MFYHDLLLILFVYILHGDKNIVETGYDLFSFWIYSKMYYFCSKLYLYSNEYLITSFQNRGYTYASKRF</sequence>
<dbReference type="EMBL" id="JPIU01000037">
    <property type="protein sequence ID" value="KIO45722.1"/>
    <property type="molecule type" value="Genomic_DNA"/>
</dbReference>
<accession>A0A0C3NHW3</accession>